<dbReference type="PANTHER" id="PTHR38589">
    <property type="entry name" value="BLR0621 PROTEIN"/>
    <property type="match status" value="1"/>
</dbReference>
<evidence type="ECO:0000259" key="2">
    <source>
        <dbReference type="PROSITE" id="PS52029"/>
    </source>
</evidence>
<dbReference type="PROSITE" id="PS52029">
    <property type="entry name" value="LD_TPASE"/>
    <property type="match status" value="1"/>
</dbReference>
<dbReference type="STRING" id="716928.GCA_000261485_01320"/>
<protein>
    <recommendedName>
        <fullName evidence="2">L,D-TPase catalytic domain-containing protein</fullName>
    </recommendedName>
</protein>
<dbReference type="EMBL" id="CP023067">
    <property type="protein sequence ID" value="ASY64587.1"/>
    <property type="molecule type" value="Genomic_DNA"/>
</dbReference>
<organism evidence="3 4">
    <name type="scientific">Sinorhizobium sojae CCBAU 05684</name>
    <dbReference type="NCBI Taxonomy" id="716928"/>
    <lineage>
        <taxon>Bacteria</taxon>
        <taxon>Pseudomonadati</taxon>
        <taxon>Pseudomonadota</taxon>
        <taxon>Alphaproteobacteria</taxon>
        <taxon>Hyphomicrobiales</taxon>
        <taxon>Rhizobiaceae</taxon>
        <taxon>Sinorhizobium/Ensifer group</taxon>
        <taxon>Sinorhizobium</taxon>
    </lineage>
</organism>
<dbReference type="eggNOG" id="COG3786">
    <property type="taxonomic scope" value="Bacteria"/>
</dbReference>
<dbReference type="KEGG" id="esj:SJ05684_c31630"/>
<evidence type="ECO:0000313" key="4">
    <source>
        <dbReference type="Proteomes" id="UP000217211"/>
    </source>
</evidence>
<dbReference type="Pfam" id="PF03734">
    <property type="entry name" value="YkuD"/>
    <property type="match status" value="1"/>
</dbReference>
<keyword evidence="1" id="KW-0133">Cell shape</keyword>
<feature type="domain" description="L,D-TPase catalytic" evidence="2">
    <location>
        <begin position="17"/>
        <end position="184"/>
    </location>
</feature>
<name>A0A249PFU5_9HYPH</name>
<keyword evidence="4" id="KW-1185">Reference proteome</keyword>
<sequence length="184" mass="20641">MMRRKKPGASSATFSMILVRAAPRDRRRALVQFGGGTVEAAIGRGGVTALKREGDGATPRGSMRLIGGYVRRDRVRLPPTRLPVMATRREMLWCDAPNHACYNRPVRAPFSWSHEALMRDDGLYDVCLVMDWNISSRRRHVGSAIFFHLIRPGYEPTQGCVAVSLPAMKRLIRHMRAGMVVKVL</sequence>
<gene>
    <name evidence="3" type="ORF">SJ05684_c31630</name>
</gene>
<reference evidence="3 4" key="1">
    <citation type="submission" date="2017-08" db="EMBL/GenBank/DDBJ databases">
        <title>Multipartite genome sequences of Sinorhizobium species nodulating soybeans.</title>
        <authorList>
            <person name="Tian C.F."/>
        </authorList>
    </citation>
    <scope>NUCLEOTIDE SEQUENCE [LARGE SCALE GENOMIC DNA]</scope>
    <source>
        <strain evidence="3 4">CCBAU 05684</strain>
    </source>
</reference>
<dbReference type="GO" id="GO:0071555">
    <property type="term" value="P:cell wall organization"/>
    <property type="evidence" value="ECO:0007669"/>
    <property type="project" value="UniProtKB-UniRule"/>
</dbReference>
<evidence type="ECO:0000256" key="1">
    <source>
        <dbReference type="PROSITE-ProRule" id="PRU01373"/>
    </source>
</evidence>
<dbReference type="Proteomes" id="UP000217211">
    <property type="component" value="Chromosome"/>
</dbReference>
<accession>A0A249PFU5</accession>
<feature type="active site" description="Nucleophile" evidence="1">
    <location>
        <position position="160"/>
    </location>
</feature>
<proteinExistence type="predicted"/>
<dbReference type="GO" id="GO:0016740">
    <property type="term" value="F:transferase activity"/>
    <property type="evidence" value="ECO:0007669"/>
    <property type="project" value="InterPro"/>
</dbReference>
<keyword evidence="1" id="KW-0961">Cell wall biogenesis/degradation</keyword>
<keyword evidence="1" id="KW-0573">Peptidoglycan synthesis</keyword>
<dbReference type="PANTHER" id="PTHR38589:SF1">
    <property type="entry name" value="BLR0621 PROTEIN"/>
    <property type="match status" value="1"/>
</dbReference>
<comment type="pathway">
    <text evidence="1">Cell wall biogenesis; peptidoglycan biosynthesis.</text>
</comment>
<dbReference type="GO" id="GO:0009252">
    <property type="term" value="P:peptidoglycan biosynthetic process"/>
    <property type="evidence" value="ECO:0007669"/>
    <property type="project" value="UniProtKB-KW"/>
</dbReference>
<dbReference type="InterPro" id="IPR005490">
    <property type="entry name" value="LD_TPept_cat_dom"/>
</dbReference>
<feature type="active site" description="Proton donor/acceptor" evidence="1">
    <location>
        <position position="148"/>
    </location>
</feature>
<evidence type="ECO:0000313" key="3">
    <source>
        <dbReference type="EMBL" id="ASY64587.1"/>
    </source>
</evidence>
<dbReference type="AlphaFoldDB" id="A0A249PFU5"/>
<dbReference type="GO" id="GO:0008360">
    <property type="term" value="P:regulation of cell shape"/>
    <property type="evidence" value="ECO:0007669"/>
    <property type="project" value="UniProtKB-UniRule"/>
</dbReference>